<dbReference type="InterPro" id="IPR007110">
    <property type="entry name" value="Ig-like_dom"/>
</dbReference>
<evidence type="ECO:0000313" key="4">
    <source>
        <dbReference type="Proteomes" id="UP000590623"/>
    </source>
</evidence>
<dbReference type="InterPro" id="IPR036179">
    <property type="entry name" value="Ig-like_dom_sf"/>
</dbReference>
<feature type="domain" description="Ig-like" evidence="2">
    <location>
        <begin position="38"/>
        <end position="78"/>
    </location>
</feature>
<dbReference type="SUPFAM" id="SSF48726">
    <property type="entry name" value="Immunoglobulin"/>
    <property type="match status" value="1"/>
</dbReference>
<reference evidence="3 4" key="1">
    <citation type="submission" date="2019-09" db="EMBL/GenBank/DDBJ databases">
        <title>Bird 10,000 Genomes (B10K) Project - Family phase.</title>
        <authorList>
            <person name="Zhang G."/>
        </authorList>
    </citation>
    <scope>NUCLEOTIDE SEQUENCE [LARGE SCALE GENOMIC DNA]</scope>
    <source>
        <strain evidence="3">B10K-DU-001-77</strain>
        <tissue evidence="3">Muscle</tissue>
    </source>
</reference>
<gene>
    <name evidence="3" type="primary">Nphs1_1</name>
    <name evidence="3" type="ORF">CINMEX_R15337</name>
</gene>
<protein>
    <submittedName>
        <fullName evidence="3">NPHN protein</fullName>
    </submittedName>
</protein>
<keyword evidence="4" id="KW-1185">Reference proteome</keyword>
<feature type="non-terminal residue" evidence="3">
    <location>
        <position position="78"/>
    </location>
</feature>
<dbReference type="InterPro" id="IPR013783">
    <property type="entry name" value="Ig-like_fold"/>
</dbReference>
<accession>A0A7L2JD88</accession>
<evidence type="ECO:0000313" key="3">
    <source>
        <dbReference type="EMBL" id="NXR19903.1"/>
    </source>
</evidence>
<evidence type="ECO:0000259" key="2">
    <source>
        <dbReference type="PROSITE" id="PS50835"/>
    </source>
</evidence>
<feature type="region of interest" description="Disordered" evidence="1">
    <location>
        <begin position="1"/>
        <end position="20"/>
    </location>
</feature>
<dbReference type="AlphaFoldDB" id="A0A7L2JD88"/>
<feature type="non-terminal residue" evidence="3">
    <location>
        <position position="1"/>
    </location>
</feature>
<dbReference type="Gene3D" id="2.60.40.10">
    <property type="entry name" value="Immunoglobulins"/>
    <property type="match status" value="1"/>
</dbReference>
<sequence>VTSRALPLRATPSDNSAPYRCEAGPARSAPVRLRVLFPAQSVSISVSPREPRPGHALSLTCRAGPAHPGPELTWIRPG</sequence>
<name>A0A7L2JD88_CINMU</name>
<dbReference type="Proteomes" id="UP000590623">
    <property type="component" value="Unassembled WGS sequence"/>
</dbReference>
<dbReference type="EMBL" id="VWYM01007322">
    <property type="protein sequence ID" value="NXR19903.1"/>
    <property type="molecule type" value="Genomic_DNA"/>
</dbReference>
<comment type="caution">
    <text evidence="3">The sequence shown here is derived from an EMBL/GenBank/DDBJ whole genome shotgun (WGS) entry which is preliminary data.</text>
</comment>
<evidence type="ECO:0000256" key="1">
    <source>
        <dbReference type="SAM" id="MobiDB-lite"/>
    </source>
</evidence>
<organism evidence="3 4">
    <name type="scientific">Cinclus mexicanus</name>
    <name type="common">American dipper</name>
    <dbReference type="NCBI Taxonomy" id="161649"/>
    <lineage>
        <taxon>Eukaryota</taxon>
        <taxon>Metazoa</taxon>
        <taxon>Chordata</taxon>
        <taxon>Craniata</taxon>
        <taxon>Vertebrata</taxon>
        <taxon>Euteleostomi</taxon>
        <taxon>Archelosauria</taxon>
        <taxon>Archosauria</taxon>
        <taxon>Dinosauria</taxon>
        <taxon>Saurischia</taxon>
        <taxon>Theropoda</taxon>
        <taxon>Coelurosauria</taxon>
        <taxon>Aves</taxon>
        <taxon>Neognathae</taxon>
        <taxon>Neoaves</taxon>
        <taxon>Telluraves</taxon>
        <taxon>Australaves</taxon>
        <taxon>Passeriformes</taxon>
        <taxon>Cinclidae</taxon>
        <taxon>Cinclus</taxon>
    </lineage>
</organism>
<dbReference type="PROSITE" id="PS50835">
    <property type="entry name" value="IG_LIKE"/>
    <property type="match status" value="1"/>
</dbReference>
<dbReference type="OrthoDB" id="10028801at2759"/>
<proteinExistence type="predicted"/>